<dbReference type="Gramene" id="FCD_00013490-RA">
    <property type="protein sequence ID" value="FCD_00013490-RA:cds"/>
    <property type="gene ID" value="FCD_00013490"/>
</dbReference>
<dbReference type="AlphaFoldDB" id="A0AA88ALT5"/>
<evidence type="ECO:0000256" key="2">
    <source>
        <dbReference type="ARBA" id="ARBA00022737"/>
    </source>
</evidence>
<feature type="domain" description="C-JID" evidence="3">
    <location>
        <begin position="440"/>
        <end position="572"/>
    </location>
</feature>
<sequence>MSMDMSKISVAMCLRPRVFETMYNLKFLKFHDHCVESKLHFPKGLKYLPDELRYLHWDNCSLNAFPPKFWPQNLVELHLGNSKLNKLWDGVQHIECLKILNLKESENLTEIPDLSWALSLEKVDLSHCPRLNHLPRSIDKLESLQFLNLFGCSNFDEFPELPKNITHLDMAETAIENVPPSIGRVSHLLVFDLTDCKRLKSLPNNFFKLKSLRELYLKGCLGLEYLPDILEPMEHLTVFETQKTRIRQLPSSVEKLAGITSLELQKTSVSEIPDELFSLPLLDSLDLSETNIVRLPESIKLSKLRSFNIRCCKSLQSLPELPLSIMQVNASGCTALEMVSNSWSLLAQGPNWNFYLWEQFSFDGCLKLDHKHIITEFQIRTLSIASLWVLFRRKDWLKLDNKKIMNKLPVARLRSETRHELPRPERERHVALPEVLVCYPGDEIPEWFSYQKAGCSINVKLPPPWYSPNNFMGFAFCFVVENSHNDGLEKEVYLNWEICVKTNYNYERRLRYVSGSTCYGSNDDLNQVFMTTYLDTGAFDFDSVIEMSFHFCFNDPLRRIKRCGIRLLCLQDVIEFGVINVVTNELQLSGFWKNTLYYLHGFQVFPSRQQLCEKLLSSNIQERYKELWLLLVWDIFPVREVLNRQMDASDATCPLCGMVLESASHLFLYCGSVQPLWFMSRWGLCTDSLLCDSMASFLELILFGDPNSNMHFEEEFLLYASILVYTIWVARNKLIHEARRFHIADIHSSVQAEFNRIIQLDHLGSRNFVPRATVRDSDYMAEPYPKRAKFFDSH</sequence>
<accession>A0AA88ALT5</accession>
<comment type="caution">
    <text evidence="4">The sequence shown here is derived from an EMBL/GenBank/DDBJ whole genome shotgun (WGS) entry which is preliminary data.</text>
</comment>
<evidence type="ECO:0000259" key="3">
    <source>
        <dbReference type="Pfam" id="PF20160"/>
    </source>
</evidence>
<dbReference type="Pfam" id="PF07725">
    <property type="entry name" value="LRR_3"/>
    <property type="match status" value="1"/>
</dbReference>
<dbReference type="SUPFAM" id="SSF52058">
    <property type="entry name" value="L domain-like"/>
    <property type="match status" value="1"/>
</dbReference>
<protein>
    <recommendedName>
        <fullName evidence="3">C-JID domain-containing protein</fullName>
    </recommendedName>
</protein>
<organism evidence="4 5">
    <name type="scientific">Ficus carica</name>
    <name type="common">Common fig</name>
    <dbReference type="NCBI Taxonomy" id="3494"/>
    <lineage>
        <taxon>Eukaryota</taxon>
        <taxon>Viridiplantae</taxon>
        <taxon>Streptophyta</taxon>
        <taxon>Embryophyta</taxon>
        <taxon>Tracheophyta</taxon>
        <taxon>Spermatophyta</taxon>
        <taxon>Magnoliopsida</taxon>
        <taxon>eudicotyledons</taxon>
        <taxon>Gunneridae</taxon>
        <taxon>Pentapetalae</taxon>
        <taxon>rosids</taxon>
        <taxon>fabids</taxon>
        <taxon>Rosales</taxon>
        <taxon>Moraceae</taxon>
        <taxon>Ficeae</taxon>
        <taxon>Ficus</taxon>
    </lineage>
</organism>
<keyword evidence="1" id="KW-0433">Leucine-rich repeat</keyword>
<name>A0AA88ALT5_FICCA</name>
<gene>
    <name evidence="4" type="ORF">TIFTF001_024266</name>
</gene>
<dbReference type="Gene3D" id="3.80.10.10">
    <property type="entry name" value="Ribonuclease Inhibitor"/>
    <property type="match status" value="2"/>
</dbReference>
<dbReference type="Proteomes" id="UP001187192">
    <property type="component" value="Unassembled WGS sequence"/>
</dbReference>
<keyword evidence="2" id="KW-0677">Repeat</keyword>
<evidence type="ECO:0000313" key="5">
    <source>
        <dbReference type="Proteomes" id="UP001187192"/>
    </source>
</evidence>
<dbReference type="Pfam" id="PF20160">
    <property type="entry name" value="C-JID"/>
    <property type="match status" value="1"/>
</dbReference>
<dbReference type="InterPro" id="IPR044974">
    <property type="entry name" value="Disease_R_plants"/>
</dbReference>
<evidence type="ECO:0000256" key="1">
    <source>
        <dbReference type="ARBA" id="ARBA00022614"/>
    </source>
</evidence>
<dbReference type="GO" id="GO:0006952">
    <property type="term" value="P:defense response"/>
    <property type="evidence" value="ECO:0007669"/>
    <property type="project" value="InterPro"/>
</dbReference>
<dbReference type="EMBL" id="BTGU01000055">
    <property type="protein sequence ID" value="GMN55144.1"/>
    <property type="molecule type" value="Genomic_DNA"/>
</dbReference>
<proteinExistence type="predicted"/>
<evidence type="ECO:0000313" key="4">
    <source>
        <dbReference type="EMBL" id="GMN55144.1"/>
    </source>
</evidence>
<dbReference type="InterPro" id="IPR045344">
    <property type="entry name" value="C-JID"/>
</dbReference>
<keyword evidence="5" id="KW-1185">Reference proteome</keyword>
<dbReference type="InterPro" id="IPR011713">
    <property type="entry name" value="Leu-rich_rpt_3"/>
</dbReference>
<dbReference type="InterPro" id="IPR032675">
    <property type="entry name" value="LRR_dom_sf"/>
</dbReference>
<reference evidence="4" key="1">
    <citation type="submission" date="2023-07" db="EMBL/GenBank/DDBJ databases">
        <title>draft genome sequence of fig (Ficus carica).</title>
        <authorList>
            <person name="Takahashi T."/>
            <person name="Nishimura K."/>
        </authorList>
    </citation>
    <scope>NUCLEOTIDE SEQUENCE</scope>
</reference>
<dbReference type="PANTHER" id="PTHR11017:SF479">
    <property type="entry name" value="DISEASE RESISTANCE PROTEIN (TIR-NBS-LRR CLASS) FAMILY"/>
    <property type="match status" value="1"/>
</dbReference>
<dbReference type="PANTHER" id="PTHR11017">
    <property type="entry name" value="LEUCINE-RICH REPEAT-CONTAINING PROTEIN"/>
    <property type="match status" value="1"/>
</dbReference>